<evidence type="ECO:0000313" key="2">
    <source>
        <dbReference type="Proteomes" id="UP000738431"/>
    </source>
</evidence>
<gene>
    <name evidence="1" type="ORF">K1X11_010145</name>
</gene>
<evidence type="ECO:0000313" key="1">
    <source>
        <dbReference type="EMBL" id="WRQ89766.1"/>
    </source>
</evidence>
<accession>A0ABZ1CDS9</accession>
<reference evidence="1 2" key="1">
    <citation type="submission" date="2021-08" db="EMBL/GenBank/DDBJ databases">
        <authorList>
            <person name="Zhang D."/>
            <person name="Zhang A."/>
            <person name="Wang L."/>
        </authorList>
    </citation>
    <scope>NUCLEOTIDE SEQUENCE [LARGE SCALE GENOMIC DNA]</scope>
    <source>
        <strain evidence="1 2">WL0086</strain>
    </source>
</reference>
<organism evidence="1 2">
    <name type="scientific">Actomonas aquatica</name>
    <dbReference type="NCBI Taxonomy" id="2866162"/>
    <lineage>
        <taxon>Bacteria</taxon>
        <taxon>Pseudomonadati</taxon>
        <taxon>Verrucomicrobiota</taxon>
        <taxon>Opitutia</taxon>
        <taxon>Opitutales</taxon>
        <taxon>Opitutaceae</taxon>
        <taxon>Actomonas</taxon>
    </lineage>
</organism>
<reference evidence="1 2" key="2">
    <citation type="submission" date="2023-12" db="EMBL/GenBank/DDBJ databases">
        <title>Description of an unclassified Opitutus bacterium of Verrucomicrobiota.</title>
        <authorList>
            <person name="Zhang D.-F."/>
        </authorList>
    </citation>
    <scope>NUCLEOTIDE SEQUENCE [LARGE SCALE GENOMIC DNA]</scope>
    <source>
        <strain evidence="1 2">WL0086</strain>
    </source>
</reference>
<evidence type="ECO:0008006" key="3">
    <source>
        <dbReference type="Google" id="ProtNLM"/>
    </source>
</evidence>
<dbReference type="Proteomes" id="UP000738431">
    <property type="component" value="Chromosome"/>
</dbReference>
<keyword evidence="2" id="KW-1185">Reference proteome</keyword>
<sequence>MNSSPSRAPVWIRRVGMLLLLLAGWVGAQAQIEDSLKGVWTMEDETPSLMHPSNAERFSIQRVTAGESQWADGVFVLRWPSSVQPERGYFSNKNGRVWITTYRYVDNERVRVEYRGEIKRAVGKITWEGTAMVTTGKRTTWEFVATREE</sequence>
<dbReference type="RefSeq" id="WP_221032224.1">
    <property type="nucleotide sequence ID" value="NZ_CP139781.1"/>
</dbReference>
<name>A0ABZ1CDS9_9BACT</name>
<proteinExistence type="predicted"/>
<protein>
    <recommendedName>
        <fullName evidence="3">Lipocalin-like domain-containing protein</fullName>
    </recommendedName>
</protein>
<dbReference type="EMBL" id="CP139781">
    <property type="protein sequence ID" value="WRQ89766.1"/>
    <property type="molecule type" value="Genomic_DNA"/>
</dbReference>